<dbReference type="EMBL" id="MFNE01000038">
    <property type="protein sequence ID" value="OGG94493.1"/>
    <property type="molecule type" value="Genomic_DNA"/>
</dbReference>
<dbReference type="AlphaFoldDB" id="A0A1F6G8Q7"/>
<feature type="domain" description="Guanylate cyclase" evidence="1">
    <location>
        <begin position="448"/>
        <end position="567"/>
    </location>
</feature>
<dbReference type="InterPro" id="IPR029787">
    <property type="entry name" value="Nucleotide_cyclase"/>
</dbReference>
<dbReference type="Pfam" id="PF00211">
    <property type="entry name" value="Guanylate_cyc"/>
    <property type="match status" value="1"/>
</dbReference>
<accession>A0A1F6G8Q7</accession>
<dbReference type="Pfam" id="PF19363">
    <property type="entry name" value="DUF5939"/>
    <property type="match status" value="1"/>
</dbReference>
<gene>
    <name evidence="2" type="ORF">A2527_01405</name>
</gene>
<dbReference type="Proteomes" id="UP000178449">
    <property type="component" value="Unassembled WGS sequence"/>
</dbReference>
<evidence type="ECO:0000313" key="2">
    <source>
        <dbReference type="EMBL" id="OGG94493.1"/>
    </source>
</evidence>
<sequence>MSELLKAFSFERIKELRANAYSRELEVALKNPPEKVWSIISNSNQINALIGSDPVAYRFVPQVNGGAEVEGTSRLLGRSLKYFELPFNWNLPVFGGVERFVSQGWFNYFSFFFEVQPGPKGGSLVKLRISLDAGILSPFASLIAKILLSKLVQVYLAQDQQISPLKKIAAQDAFLRPIKEWQAQIDHLAQTWASLAPGSVIPKKAAEWLFLLPDERVARMRPYEMAAYYDLDKLEVLRFFLSATQQGFLNLDWDILCPRCRGPKGSTSSLSGLNTGYHCDTCQIDYDTLFDQNVEVTFSPTEKLRVYSEAIFCIGGPSNTPHVWCQYSLDPGQEAEYQVNLPSGEYHLSSESDRHLQGFSWSKTGEGVPLIEWDLSQPPPKLESLSGAFLKIRVTNPTLDFSSFKIDSREWLEYATKASTLANLQDFRDRFSSQVLRPGIHMGISNMVILFTDLKDSTQMYDKNGDASAFSVVQEHFEILTEVLRQNNGAMVKTIGDAIMAGFDKPIDAVKASFAFLEEIERWNKTHPDQEPVVLKIGFHQGPCIALNLNDRLDYFGGTVNKAARIQGLSQGNDLVFSQSITQDPQVSQYLESQKAKNAGLKINQFEADLKGLSKSMKVVQVCL</sequence>
<evidence type="ECO:0000313" key="3">
    <source>
        <dbReference type="Proteomes" id="UP000178449"/>
    </source>
</evidence>
<evidence type="ECO:0000259" key="1">
    <source>
        <dbReference type="PROSITE" id="PS50125"/>
    </source>
</evidence>
<name>A0A1F6G8Q7_9PROT</name>
<dbReference type="PANTHER" id="PTHR43081:SF19">
    <property type="entry name" value="PH-SENSITIVE ADENYLATE CYCLASE RV1264"/>
    <property type="match status" value="1"/>
</dbReference>
<proteinExistence type="predicted"/>
<protein>
    <recommendedName>
        <fullName evidence="1">Guanylate cyclase domain-containing protein</fullName>
    </recommendedName>
</protein>
<reference evidence="2 3" key="1">
    <citation type="journal article" date="2016" name="Nat. Commun.">
        <title>Thousands of microbial genomes shed light on interconnected biogeochemical processes in an aquifer system.</title>
        <authorList>
            <person name="Anantharaman K."/>
            <person name="Brown C.T."/>
            <person name="Hug L.A."/>
            <person name="Sharon I."/>
            <person name="Castelle C.J."/>
            <person name="Probst A.J."/>
            <person name="Thomas B.C."/>
            <person name="Singh A."/>
            <person name="Wilkins M.J."/>
            <person name="Karaoz U."/>
            <person name="Brodie E.L."/>
            <person name="Williams K.H."/>
            <person name="Hubbard S.S."/>
            <person name="Banfield J.F."/>
        </authorList>
    </citation>
    <scope>NUCLEOTIDE SEQUENCE [LARGE SCALE GENOMIC DNA]</scope>
</reference>
<comment type="caution">
    <text evidence="2">The sequence shown here is derived from an EMBL/GenBank/DDBJ whole genome shotgun (WGS) entry which is preliminary data.</text>
</comment>
<dbReference type="STRING" id="1817772.A2527_01405"/>
<dbReference type="CDD" id="cd07302">
    <property type="entry name" value="CHD"/>
    <property type="match status" value="1"/>
</dbReference>
<dbReference type="Gene3D" id="3.30.70.1230">
    <property type="entry name" value="Nucleotide cyclase"/>
    <property type="match status" value="1"/>
</dbReference>
<dbReference type="GO" id="GO:0004016">
    <property type="term" value="F:adenylate cyclase activity"/>
    <property type="evidence" value="ECO:0007669"/>
    <property type="project" value="UniProtKB-ARBA"/>
</dbReference>
<dbReference type="PANTHER" id="PTHR43081">
    <property type="entry name" value="ADENYLATE CYCLASE, TERMINAL-DIFFERENTIATION SPECIFIC-RELATED"/>
    <property type="match status" value="1"/>
</dbReference>
<dbReference type="GO" id="GO:0006171">
    <property type="term" value="P:cAMP biosynthetic process"/>
    <property type="evidence" value="ECO:0007669"/>
    <property type="project" value="TreeGrafter"/>
</dbReference>
<dbReference type="InterPro" id="IPR050697">
    <property type="entry name" value="Adenylyl/Guanylyl_Cyclase_3/4"/>
</dbReference>
<dbReference type="InterPro" id="IPR045983">
    <property type="entry name" value="GUC-dom-containing_N"/>
</dbReference>
<dbReference type="PROSITE" id="PS50125">
    <property type="entry name" value="GUANYLATE_CYCLASE_2"/>
    <property type="match status" value="1"/>
</dbReference>
<dbReference type="SMART" id="SM00044">
    <property type="entry name" value="CYCc"/>
    <property type="match status" value="1"/>
</dbReference>
<organism evidence="2 3">
    <name type="scientific">Candidatus Lambdaproteobacteria bacterium RIFOXYD2_FULL_50_16</name>
    <dbReference type="NCBI Taxonomy" id="1817772"/>
    <lineage>
        <taxon>Bacteria</taxon>
        <taxon>Pseudomonadati</taxon>
        <taxon>Pseudomonadota</taxon>
        <taxon>Candidatus Lambdaproteobacteria</taxon>
    </lineage>
</organism>
<dbReference type="InterPro" id="IPR001054">
    <property type="entry name" value="A/G_cyclase"/>
</dbReference>
<dbReference type="GO" id="GO:0035556">
    <property type="term" value="P:intracellular signal transduction"/>
    <property type="evidence" value="ECO:0007669"/>
    <property type="project" value="InterPro"/>
</dbReference>
<dbReference type="SUPFAM" id="SSF55073">
    <property type="entry name" value="Nucleotide cyclase"/>
    <property type="match status" value="1"/>
</dbReference>